<organism evidence="3 4">
    <name type="scientific">Phytohabitans kaempferiae</name>
    <dbReference type="NCBI Taxonomy" id="1620943"/>
    <lineage>
        <taxon>Bacteria</taxon>
        <taxon>Bacillati</taxon>
        <taxon>Actinomycetota</taxon>
        <taxon>Actinomycetes</taxon>
        <taxon>Micromonosporales</taxon>
        <taxon>Micromonosporaceae</taxon>
    </lineage>
</organism>
<accession>A0ABV6MEK1</accession>
<comment type="caution">
    <text evidence="3">The sequence shown here is derived from an EMBL/GenBank/DDBJ whole genome shotgun (WGS) entry which is preliminary data.</text>
</comment>
<keyword evidence="2" id="KW-1133">Transmembrane helix</keyword>
<sequence length="99" mass="10769">PSTSPHNHHLNQNPSHAASGRGTLPRVRSPSIFELAQTSMPYQDPTPEMLEKQAADIAAAERIFTVSTAIAGALALIGLAAFFYSRMHRQTRTTHHGHS</sequence>
<keyword evidence="4" id="KW-1185">Reference proteome</keyword>
<evidence type="ECO:0000313" key="3">
    <source>
        <dbReference type="EMBL" id="MFC0532803.1"/>
    </source>
</evidence>
<evidence type="ECO:0000256" key="1">
    <source>
        <dbReference type="SAM" id="MobiDB-lite"/>
    </source>
</evidence>
<dbReference type="Proteomes" id="UP001589867">
    <property type="component" value="Unassembled WGS sequence"/>
</dbReference>
<evidence type="ECO:0000313" key="4">
    <source>
        <dbReference type="Proteomes" id="UP001589867"/>
    </source>
</evidence>
<gene>
    <name evidence="3" type="ORF">ACFFIA_34810</name>
</gene>
<keyword evidence="2" id="KW-0812">Transmembrane</keyword>
<dbReference type="EMBL" id="JBHLUH010000077">
    <property type="protein sequence ID" value="MFC0532803.1"/>
    <property type="molecule type" value="Genomic_DNA"/>
</dbReference>
<feature type="transmembrane region" description="Helical" evidence="2">
    <location>
        <begin position="63"/>
        <end position="84"/>
    </location>
</feature>
<proteinExistence type="predicted"/>
<keyword evidence="2" id="KW-0472">Membrane</keyword>
<reference evidence="3 4" key="1">
    <citation type="submission" date="2024-09" db="EMBL/GenBank/DDBJ databases">
        <authorList>
            <person name="Sun Q."/>
            <person name="Mori K."/>
        </authorList>
    </citation>
    <scope>NUCLEOTIDE SEQUENCE [LARGE SCALE GENOMIC DNA]</scope>
    <source>
        <strain evidence="3 4">TBRC 3947</strain>
    </source>
</reference>
<dbReference type="RefSeq" id="WP_377259563.1">
    <property type="nucleotide sequence ID" value="NZ_JBHLUH010000077.1"/>
</dbReference>
<feature type="non-terminal residue" evidence="3">
    <location>
        <position position="1"/>
    </location>
</feature>
<protein>
    <submittedName>
        <fullName evidence="3">Uncharacterized protein</fullName>
    </submittedName>
</protein>
<feature type="region of interest" description="Disordered" evidence="1">
    <location>
        <begin position="1"/>
        <end position="29"/>
    </location>
</feature>
<evidence type="ECO:0000256" key="2">
    <source>
        <dbReference type="SAM" id="Phobius"/>
    </source>
</evidence>
<name>A0ABV6MEK1_9ACTN</name>
<feature type="compositionally biased region" description="Polar residues" evidence="1">
    <location>
        <begin position="1"/>
        <end position="16"/>
    </location>
</feature>